<sequence length="147" mass="17280">MREQCFVQNNAFLQAMRELVLRAVDRYKRSPAFDAFMYRGYCNGMKTAHAFYSARIQATETAVNRFKGFMEEGWRKALCSINDQQKNWRAHRRQVHVDPLLMHLEMVGESAFPTFYAQNEATVLEDFDMGPPIGYRYMLLDSEEEDD</sequence>
<protein>
    <submittedName>
        <fullName evidence="1">Uncharacterized protein</fullName>
    </submittedName>
</protein>
<organism evidence="1 2">
    <name type="scientific">Dipteronia sinensis</name>
    <dbReference type="NCBI Taxonomy" id="43782"/>
    <lineage>
        <taxon>Eukaryota</taxon>
        <taxon>Viridiplantae</taxon>
        <taxon>Streptophyta</taxon>
        <taxon>Embryophyta</taxon>
        <taxon>Tracheophyta</taxon>
        <taxon>Spermatophyta</taxon>
        <taxon>Magnoliopsida</taxon>
        <taxon>eudicotyledons</taxon>
        <taxon>Gunneridae</taxon>
        <taxon>Pentapetalae</taxon>
        <taxon>rosids</taxon>
        <taxon>malvids</taxon>
        <taxon>Sapindales</taxon>
        <taxon>Sapindaceae</taxon>
        <taxon>Hippocastanoideae</taxon>
        <taxon>Acereae</taxon>
        <taxon>Dipteronia</taxon>
    </lineage>
</organism>
<evidence type="ECO:0000313" key="2">
    <source>
        <dbReference type="Proteomes" id="UP001281410"/>
    </source>
</evidence>
<dbReference type="EMBL" id="JANJYJ010000001">
    <property type="protein sequence ID" value="KAK3231249.1"/>
    <property type="molecule type" value="Genomic_DNA"/>
</dbReference>
<evidence type="ECO:0000313" key="1">
    <source>
        <dbReference type="EMBL" id="KAK3231249.1"/>
    </source>
</evidence>
<gene>
    <name evidence="1" type="ORF">Dsin_003130</name>
</gene>
<accession>A0AAE0EKC1</accession>
<keyword evidence="2" id="KW-1185">Reference proteome</keyword>
<dbReference type="Proteomes" id="UP001281410">
    <property type="component" value="Unassembled WGS sequence"/>
</dbReference>
<dbReference type="AlphaFoldDB" id="A0AAE0EKC1"/>
<comment type="caution">
    <text evidence="1">The sequence shown here is derived from an EMBL/GenBank/DDBJ whole genome shotgun (WGS) entry which is preliminary data.</text>
</comment>
<reference evidence="1" key="1">
    <citation type="journal article" date="2023" name="Plant J.">
        <title>Genome sequences and population genomics provide insights into the demographic history, inbreeding, and mutation load of two 'living fossil' tree species of Dipteronia.</title>
        <authorList>
            <person name="Feng Y."/>
            <person name="Comes H.P."/>
            <person name="Chen J."/>
            <person name="Zhu S."/>
            <person name="Lu R."/>
            <person name="Zhang X."/>
            <person name="Li P."/>
            <person name="Qiu J."/>
            <person name="Olsen K.M."/>
            <person name="Qiu Y."/>
        </authorList>
    </citation>
    <scope>NUCLEOTIDE SEQUENCE</scope>
    <source>
        <strain evidence="1">NBL</strain>
    </source>
</reference>
<proteinExistence type="predicted"/>
<name>A0AAE0EKC1_9ROSI</name>